<feature type="region of interest" description="Disordered" evidence="1">
    <location>
        <begin position="50"/>
        <end position="108"/>
    </location>
</feature>
<protein>
    <submittedName>
        <fullName evidence="2">Uncharacterized protein</fullName>
    </submittedName>
</protein>
<feature type="compositionally biased region" description="Basic and acidic residues" evidence="1">
    <location>
        <begin position="59"/>
        <end position="89"/>
    </location>
</feature>
<name>A0A226ERE7_FOLCA</name>
<dbReference type="AlphaFoldDB" id="A0A226ERE7"/>
<comment type="caution">
    <text evidence="2">The sequence shown here is derived from an EMBL/GenBank/DDBJ whole genome shotgun (WGS) entry which is preliminary data.</text>
</comment>
<accession>A0A226ERE7</accession>
<reference evidence="2 3" key="1">
    <citation type="submission" date="2015-12" db="EMBL/GenBank/DDBJ databases">
        <title>The genome of Folsomia candida.</title>
        <authorList>
            <person name="Faddeeva A."/>
            <person name="Derks M.F."/>
            <person name="Anvar Y."/>
            <person name="Smit S."/>
            <person name="Van Straalen N."/>
            <person name="Roelofs D."/>
        </authorList>
    </citation>
    <scope>NUCLEOTIDE SEQUENCE [LARGE SCALE GENOMIC DNA]</scope>
    <source>
        <strain evidence="2 3">VU population</strain>
        <tissue evidence="2">Whole body</tissue>
    </source>
</reference>
<evidence type="ECO:0000313" key="3">
    <source>
        <dbReference type="Proteomes" id="UP000198287"/>
    </source>
</evidence>
<evidence type="ECO:0000313" key="2">
    <source>
        <dbReference type="EMBL" id="OXA59778.1"/>
    </source>
</evidence>
<sequence>MVEVKGVPVSFVDDFPRRHHVPLHRTTDNHFQAFKHQRQFASPFHKLNQLPQWQQQQESSHHEDHVNWEQRQRRREERSTNSQPEKDSWRFGPEANNQNFEDFSEPHNHQSLHDFRHARPLSHRQQRSRRDVPIKFNDWEFHRNYESAGAEPIAKFNQNKKYDDDYSPRNGVDYNDNGYCNSVDCRRERLTINHIRRMSPNAAFMSTPAGQTPKSNNGGGKSNTRNSLPLQMARSSEARGSESQDQPPRNDYADQEQQQQEWEWEKYRYNEENFHEFFQPDHQTTQGYKPFPSRPANTMGNLKESLRDLDQFGHAMFASGMGAGEDSFPDLSVVRFRSSSIALGDNLEIVRIELDISDGEENEETKLEDVDDQ</sequence>
<feature type="compositionally biased region" description="Polar residues" evidence="1">
    <location>
        <begin position="208"/>
        <end position="229"/>
    </location>
</feature>
<dbReference type="Proteomes" id="UP000198287">
    <property type="component" value="Unassembled WGS sequence"/>
</dbReference>
<gene>
    <name evidence="2" type="ORF">Fcan01_05737</name>
</gene>
<keyword evidence="3" id="KW-1185">Reference proteome</keyword>
<evidence type="ECO:0000256" key="1">
    <source>
        <dbReference type="SAM" id="MobiDB-lite"/>
    </source>
</evidence>
<proteinExistence type="predicted"/>
<organism evidence="2 3">
    <name type="scientific">Folsomia candida</name>
    <name type="common">Springtail</name>
    <dbReference type="NCBI Taxonomy" id="158441"/>
    <lineage>
        <taxon>Eukaryota</taxon>
        <taxon>Metazoa</taxon>
        <taxon>Ecdysozoa</taxon>
        <taxon>Arthropoda</taxon>
        <taxon>Hexapoda</taxon>
        <taxon>Collembola</taxon>
        <taxon>Entomobryomorpha</taxon>
        <taxon>Isotomoidea</taxon>
        <taxon>Isotomidae</taxon>
        <taxon>Proisotominae</taxon>
        <taxon>Folsomia</taxon>
    </lineage>
</organism>
<dbReference type="EMBL" id="LNIX01000002">
    <property type="protein sequence ID" value="OXA59778.1"/>
    <property type="molecule type" value="Genomic_DNA"/>
</dbReference>
<feature type="region of interest" description="Disordered" evidence="1">
    <location>
        <begin position="199"/>
        <end position="260"/>
    </location>
</feature>